<feature type="non-terminal residue" evidence="2">
    <location>
        <position position="155"/>
    </location>
</feature>
<evidence type="ECO:0000313" key="2">
    <source>
        <dbReference type="EMBL" id="KAH0223201.1"/>
    </source>
</evidence>
<proteinExistence type="predicted"/>
<reference evidence="2" key="2">
    <citation type="submission" date="2021-08" db="EMBL/GenBank/DDBJ databases">
        <authorList>
            <person name="Gostincar C."/>
            <person name="Sun X."/>
            <person name="Song Z."/>
            <person name="Gunde-Cimerman N."/>
        </authorList>
    </citation>
    <scope>NUCLEOTIDE SEQUENCE</scope>
    <source>
        <strain evidence="2">EXF-8016</strain>
    </source>
</reference>
<dbReference type="Proteomes" id="UP000767238">
    <property type="component" value="Unassembled WGS sequence"/>
</dbReference>
<evidence type="ECO:0000313" key="3">
    <source>
        <dbReference type="Proteomes" id="UP000767238"/>
    </source>
</evidence>
<dbReference type="AlphaFoldDB" id="A0A9P8GH87"/>
<keyword evidence="1" id="KW-0472">Membrane</keyword>
<name>A0A9P8GH87_AURME</name>
<dbReference type="EMBL" id="JAHFYH010000026">
    <property type="protein sequence ID" value="KAH0223201.1"/>
    <property type="molecule type" value="Genomic_DNA"/>
</dbReference>
<protein>
    <submittedName>
        <fullName evidence="2">Uncharacterized protein</fullName>
    </submittedName>
</protein>
<sequence length="155" mass="18020">MHMIAVPSTGVSQNLNYDNNNVTSSTTVQIDNNSLPWYMAEWTTPVTAVLEAYVLISFLVLLVMVLMCIHRRGCFHICHRRRRRRTMRYQQLPRRHMWNGEQTDNNMHEDSDQDIDHYEANSILSRDPTAVVENGGHRVQDIQRLERALRVAGMA</sequence>
<reference evidence="2" key="1">
    <citation type="journal article" date="2021" name="J Fungi (Basel)">
        <title>Virulence traits and population genomics of the black yeast Aureobasidium melanogenum.</title>
        <authorList>
            <person name="Cernosa A."/>
            <person name="Sun X."/>
            <person name="Gostincar C."/>
            <person name="Fang C."/>
            <person name="Gunde-Cimerman N."/>
            <person name="Song Z."/>
        </authorList>
    </citation>
    <scope>NUCLEOTIDE SEQUENCE</scope>
    <source>
        <strain evidence="2">EXF-8016</strain>
    </source>
</reference>
<dbReference type="OrthoDB" id="3914961at2759"/>
<keyword evidence="1" id="KW-0812">Transmembrane</keyword>
<organism evidence="2 3">
    <name type="scientific">Aureobasidium melanogenum</name>
    <name type="common">Aureobasidium pullulans var. melanogenum</name>
    <dbReference type="NCBI Taxonomy" id="46634"/>
    <lineage>
        <taxon>Eukaryota</taxon>
        <taxon>Fungi</taxon>
        <taxon>Dikarya</taxon>
        <taxon>Ascomycota</taxon>
        <taxon>Pezizomycotina</taxon>
        <taxon>Dothideomycetes</taxon>
        <taxon>Dothideomycetidae</taxon>
        <taxon>Dothideales</taxon>
        <taxon>Saccotheciaceae</taxon>
        <taxon>Aureobasidium</taxon>
    </lineage>
</organism>
<feature type="transmembrane region" description="Helical" evidence="1">
    <location>
        <begin position="52"/>
        <end position="75"/>
    </location>
</feature>
<accession>A0A9P8GH87</accession>
<gene>
    <name evidence="2" type="ORF">KCV03_g4394</name>
</gene>
<comment type="caution">
    <text evidence="2">The sequence shown here is derived from an EMBL/GenBank/DDBJ whole genome shotgun (WGS) entry which is preliminary data.</text>
</comment>
<keyword evidence="1" id="KW-1133">Transmembrane helix</keyword>
<evidence type="ECO:0000256" key="1">
    <source>
        <dbReference type="SAM" id="Phobius"/>
    </source>
</evidence>